<dbReference type="InParanoid" id="A0A067MVB4"/>
<evidence type="ECO:0000313" key="1">
    <source>
        <dbReference type="EMBL" id="KDQ19688.1"/>
    </source>
</evidence>
<proteinExistence type="predicted"/>
<gene>
    <name evidence="1" type="ORF">BOTBODRAFT_170742</name>
</gene>
<dbReference type="AlphaFoldDB" id="A0A067MVB4"/>
<organism evidence="1 2">
    <name type="scientific">Botryobasidium botryosum (strain FD-172 SS1)</name>
    <dbReference type="NCBI Taxonomy" id="930990"/>
    <lineage>
        <taxon>Eukaryota</taxon>
        <taxon>Fungi</taxon>
        <taxon>Dikarya</taxon>
        <taxon>Basidiomycota</taxon>
        <taxon>Agaricomycotina</taxon>
        <taxon>Agaricomycetes</taxon>
        <taxon>Cantharellales</taxon>
        <taxon>Botryobasidiaceae</taxon>
        <taxon>Botryobasidium</taxon>
    </lineage>
</organism>
<accession>A0A067MVB4</accession>
<name>A0A067MVB4_BOTB1</name>
<keyword evidence="2" id="KW-1185">Reference proteome</keyword>
<evidence type="ECO:0000313" key="2">
    <source>
        <dbReference type="Proteomes" id="UP000027195"/>
    </source>
</evidence>
<reference evidence="2" key="1">
    <citation type="journal article" date="2014" name="Proc. Natl. Acad. Sci. U.S.A.">
        <title>Extensive sampling of basidiomycete genomes demonstrates inadequacy of the white-rot/brown-rot paradigm for wood decay fungi.</title>
        <authorList>
            <person name="Riley R."/>
            <person name="Salamov A.A."/>
            <person name="Brown D.W."/>
            <person name="Nagy L.G."/>
            <person name="Floudas D."/>
            <person name="Held B.W."/>
            <person name="Levasseur A."/>
            <person name="Lombard V."/>
            <person name="Morin E."/>
            <person name="Otillar R."/>
            <person name="Lindquist E.A."/>
            <person name="Sun H."/>
            <person name="LaButti K.M."/>
            <person name="Schmutz J."/>
            <person name="Jabbour D."/>
            <person name="Luo H."/>
            <person name="Baker S.E."/>
            <person name="Pisabarro A.G."/>
            <person name="Walton J.D."/>
            <person name="Blanchette R.A."/>
            <person name="Henrissat B."/>
            <person name="Martin F."/>
            <person name="Cullen D."/>
            <person name="Hibbett D.S."/>
            <person name="Grigoriev I.V."/>
        </authorList>
    </citation>
    <scope>NUCLEOTIDE SEQUENCE [LARGE SCALE GENOMIC DNA]</scope>
    <source>
        <strain evidence="2">FD-172 SS1</strain>
    </source>
</reference>
<dbReference type="Proteomes" id="UP000027195">
    <property type="component" value="Unassembled WGS sequence"/>
</dbReference>
<dbReference type="HOGENOM" id="CLU_2049321_0_0_1"/>
<dbReference type="EMBL" id="KL198019">
    <property type="protein sequence ID" value="KDQ19688.1"/>
    <property type="molecule type" value="Genomic_DNA"/>
</dbReference>
<protein>
    <submittedName>
        <fullName evidence="1">Uncharacterized protein</fullName>
    </submittedName>
</protein>
<sequence length="120" mass="13544">MPNLQSLCIHRNVFDETGPLSSQPRVLVFGRLQSLTLVDYCHMPDDGSPLGDLGGLRSLSIIFEDINRTYSLTKEFAVGRMLLNCRDTLKELSLNSFKWSLDHAQHSSLVFGHLRGRGRK</sequence>